<accession>A0A5F8HDL4</accession>
<keyword evidence="4" id="KW-1185">Reference proteome</keyword>
<name>A0A5F8HDL4_MONDO</name>
<dbReference type="Ensembl" id="ENSMODT00000048061.2">
    <property type="protein sequence ID" value="ENSMODP00000058021.1"/>
    <property type="gene ID" value="ENSMODG00000013942.4"/>
</dbReference>
<dbReference type="InterPro" id="IPR050779">
    <property type="entry name" value="Transglutaminase"/>
</dbReference>
<dbReference type="InterPro" id="IPR014756">
    <property type="entry name" value="Ig_E-set"/>
</dbReference>
<dbReference type="GeneTree" id="ENSGT01050000244866"/>
<reference evidence="3" key="2">
    <citation type="submission" date="2025-08" db="UniProtKB">
        <authorList>
            <consortium name="Ensembl"/>
        </authorList>
    </citation>
    <scope>IDENTIFICATION</scope>
</reference>
<sequence length="105" mass="11806">ETDSSLKDDGVPSIPFFSNSGASSCWDVAFHSHLPDSAIRITEVDWQQEKNTQMHHTDEYPGSELVVRRGQRFNLSLKFSRALESEETLIFTVETGLQSNDDSSN</sequence>
<dbReference type="AlphaFoldDB" id="A0A5F8HDL4"/>
<dbReference type="InterPro" id="IPR001102">
    <property type="entry name" value="Transglutaminase_N"/>
</dbReference>
<dbReference type="Proteomes" id="UP000002280">
    <property type="component" value="Chromosome 1"/>
</dbReference>
<dbReference type="Pfam" id="PF00868">
    <property type="entry name" value="Transglut_N"/>
    <property type="match status" value="1"/>
</dbReference>
<reference evidence="3 4" key="1">
    <citation type="journal article" date="2007" name="Nature">
        <title>Genome of the marsupial Monodelphis domestica reveals innovation in non-coding sequences.</title>
        <authorList>
            <person name="Mikkelsen T.S."/>
            <person name="Wakefield M.J."/>
            <person name="Aken B."/>
            <person name="Amemiya C.T."/>
            <person name="Chang J.L."/>
            <person name="Duke S."/>
            <person name="Garber M."/>
            <person name="Gentles A.J."/>
            <person name="Goodstadt L."/>
            <person name="Heger A."/>
            <person name="Jurka J."/>
            <person name="Kamal M."/>
            <person name="Mauceli E."/>
            <person name="Searle S.M."/>
            <person name="Sharpe T."/>
            <person name="Baker M.L."/>
            <person name="Batzer M.A."/>
            <person name="Benos P.V."/>
            <person name="Belov K."/>
            <person name="Clamp M."/>
            <person name="Cook A."/>
            <person name="Cuff J."/>
            <person name="Das R."/>
            <person name="Davidow L."/>
            <person name="Deakin J.E."/>
            <person name="Fazzari M.J."/>
            <person name="Glass J.L."/>
            <person name="Grabherr M."/>
            <person name="Greally J.M."/>
            <person name="Gu W."/>
            <person name="Hore T.A."/>
            <person name="Huttley G.A."/>
            <person name="Kleber M."/>
            <person name="Jirtle R.L."/>
            <person name="Koina E."/>
            <person name="Lee J.T."/>
            <person name="Mahony S."/>
            <person name="Marra M.A."/>
            <person name="Miller R.D."/>
            <person name="Nicholls R.D."/>
            <person name="Oda M."/>
            <person name="Papenfuss A.T."/>
            <person name="Parra Z.E."/>
            <person name="Pollock D.D."/>
            <person name="Ray D.A."/>
            <person name="Schein J.E."/>
            <person name="Speed T.P."/>
            <person name="Thompson K."/>
            <person name="VandeBerg J.L."/>
            <person name="Wade C.M."/>
            <person name="Walker J.A."/>
            <person name="Waters P.D."/>
            <person name="Webber C."/>
            <person name="Weidman J.R."/>
            <person name="Xie X."/>
            <person name="Zody M.C."/>
            <person name="Baldwin J."/>
            <person name="Abdouelleil A."/>
            <person name="Abdulkadir J."/>
            <person name="Abebe A."/>
            <person name="Abera B."/>
            <person name="Abreu J."/>
            <person name="Acer S.C."/>
            <person name="Aftuck L."/>
            <person name="Alexander A."/>
            <person name="An P."/>
            <person name="Anderson E."/>
            <person name="Anderson S."/>
            <person name="Arachi H."/>
            <person name="Azer M."/>
            <person name="Bachantsang P."/>
            <person name="Barry A."/>
            <person name="Bayul T."/>
            <person name="Berlin A."/>
            <person name="Bessette D."/>
            <person name="Bloom T."/>
            <person name="Bloom T."/>
            <person name="Boguslavskiy L."/>
            <person name="Bonnet C."/>
            <person name="Boukhgalter B."/>
            <person name="Bourzgui I."/>
            <person name="Brown A."/>
            <person name="Cahill P."/>
            <person name="Channer S."/>
            <person name="Cheshatsang Y."/>
            <person name="Chuda L."/>
            <person name="Citroen M."/>
            <person name="Collymore A."/>
            <person name="Cooke P."/>
            <person name="Costello M."/>
            <person name="D'Aco K."/>
            <person name="Daza R."/>
            <person name="De Haan G."/>
            <person name="DeGray S."/>
            <person name="DeMaso C."/>
            <person name="Dhargay N."/>
            <person name="Dooley K."/>
            <person name="Dooley E."/>
            <person name="Doricent M."/>
            <person name="Dorje P."/>
            <person name="Dorjee K."/>
            <person name="Dupes A."/>
            <person name="Elong R."/>
            <person name="Falk J."/>
            <person name="Farina A."/>
            <person name="Faro S."/>
            <person name="Ferguson D."/>
            <person name="Fisher S."/>
            <person name="Foley C.D."/>
            <person name="Franke A."/>
            <person name="Friedrich D."/>
            <person name="Gadbois L."/>
            <person name="Gearin G."/>
            <person name="Gearin C.R."/>
            <person name="Giannoukos G."/>
            <person name="Goode T."/>
            <person name="Graham J."/>
            <person name="Grandbois E."/>
            <person name="Grewal S."/>
            <person name="Gyaltsen K."/>
            <person name="Hafez N."/>
            <person name="Hagos B."/>
            <person name="Hall J."/>
            <person name="Henson C."/>
            <person name="Hollinger A."/>
            <person name="Honan T."/>
            <person name="Huard M.D."/>
            <person name="Hughes L."/>
            <person name="Hurhula B."/>
            <person name="Husby M.E."/>
            <person name="Kamat A."/>
            <person name="Kanga B."/>
            <person name="Kashin S."/>
            <person name="Khazanovich D."/>
            <person name="Kisner P."/>
            <person name="Lance K."/>
            <person name="Lara M."/>
            <person name="Lee W."/>
            <person name="Lennon N."/>
            <person name="Letendre F."/>
            <person name="LeVine R."/>
            <person name="Lipovsky A."/>
            <person name="Liu X."/>
            <person name="Liu J."/>
            <person name="Liu S."/>
            <person name="Lokyitsang T."/>
            <person name="Lokyitsang Y."/>
            <person name="Lubonja R."/>
            <person name="Lui A."/>
            <person name="MacDonald P."/>
            <person name="Magnisalis V."/>
            <person name="Maru K."/>
            <person name="Matthews C."/>
            <person name="McCusker W."/>
            <person name="McDonough S."/>
            <person name="Mehta T."/>
            <person name="Meldrim J."/>
            <person name="Meneus L."/>
            <person name="Mihai O."/>
            <person name="Mihalev A."/>
            <person name="Mihova T."/>
            <person name="Mittelman R."/>
            <person name="Mlenga V."/>
            <person name="Montmayeur A."/>
            <person name="Mulrain L."/>
            <person name="Navidi A."/>
            <person name="Naylor J."/>
            <person name="Negash T."/>
            <person name="Nguyen T."/>
            <person name="Nguyen N."/>
            <person name="Nicol R."/>
            <person name="Norbu C."/>
            <person name="Norbu N."/>
            <person name="Novod N."/>
            <person name="O'Neill B."/>
            <person name="Osman S."/>
            <person name="Markiewicz E."/>
            <person name="Oyono O.L."/>
            <person name="Patti C."/>
            <person name="Phunkhang P."/>
            <person name="Pierre F."/>
            <person name="Priest M."/>
            <person name="Raghuraman S."/>
            <person name="Rege F."/>
            <person name="Reyes R."/>
            <person name="Rise C."/>
            <person name="Rogov P."/>
            <person name="Ross K."/>
            <person name="Ryan E."/>
            <person name="Settipalli S."/>
            <person name="Shea T."/>
            <person name="Sherpa N."/>
            <person name="Shi L."/>
            <person name="Shih D."/>
            <person name="Sparrow T."/>
            <person name="Spaulding J."/>
            <person name="Stalker J."/>
            <person name="Stange-Thomann N."/>
            <person name="Stavropoulos S."/>
            <person name="Stone C."/>
            <person name="Strader C."/>
            <person name="Tesfaye S."/>
            <person name="Thomson T."/>
            <person name="Thoulutsang Y."/>
            <person name="Thoulutsang D."/>
            <person name="Topham K."/>
            <person name="Topping I."/>
            <person name="Tsamla T."/>
            <person name="Vassiliev H."/>
            <person name="Vo A."/>
            <person name="Wangchuk T."/>
            <person name="Wangdi T."/>
            <person name="Weiand M."/>
            <person name="Wilkinson J."/>
            <person name="Wilson A."/>
            <person name="Yadav S."/>
            <person name="Young G."/>
            <person name="Yu Q."/>
            <person name="Zembek L."/>
            <person name="Zhong D."/>
            <person name="Zimmer A."/>
            <person name="Zwirko Z."/>
            <person name="Jaffe D.B."/>
            <person name="Alvarez P."/>
            <person name="Brockman W."/>
            <person name="Butler J."/>
            <person name="Chin C."/>
            <person name="Gnerre S."/>
            <person name="MacCallum I."/>
            <person name="Graves J.A."/>
            <person name="Ponting C.P."/>
            <person name="Breen M."/>
            <person name="Samollow P.B."/>
            <person name="Lander E.S."/>
            <person name="Lindblad-Toh K."/>
        </authorList>
    </citation>
    <scope>NUCLEOTIDE SEQUENCE [LARGE SCALE GENOMIC DNA]</scope>
</reference>
<evidence type="ECO:0000313" key="4">
    <source>
        <dbReference type="Proteomes" id="UP000002280"/>
    </source>
</evidence>
<dbReference type="PANTHER" id="PTHR11590:SF50">
    <property type="entry name" value="PROTEIN-GLUTAMINE GAMMA-GLUTAMYLTRANSFERASE 6"/>
    <property type="match status" value="1"/>
</dbReference>
<proteinExistence type="inferred from homology"/>
<gene>
    <name evidence="3" type="primary">TGM6</name>
</gene>
<dbReference type="Bgee" id="ENSMODG00000013942">
    <property type="expression patterns" value="Expressed in spermatid and 5 other cell types or tissues"/>
</dbReference>
<dbReference type="InterPro" id="IPR013783">
    <property type="entry name" value="Ig-like_fold"/>
</dbReference>
<evidence type="ECO:0000259" key="2">
    <source>
        <dbReference type="Pfam" id="PF00868"/>
    </source>
</evidence>
<organism evidence="3 4">
    <name type="scientific">Monodelphis domestica</name>
    <name type="common">Gray short-tailed opossum</name>
    <dbReference type="NCBI Taxonomy" id="13616"/>
    <lineage>
        <taxon>Eukaryota</taxon>
        <taxon>Metazoa</taxon>
        <taxon>Chordata</taxon>
        <taxon>Craniata</taxon>
        <taxon>Vertebrata</taxon>
        <taxon>Euteleostomi</taxon>
        <taxon>Mammalia</taxon>
        <taxon>Metatheria</taxon>
        <taxon>Didelphimorphia</taxon>
        <taxon>Didelphidae</taxon>
        <taxon>Monodelphis</taxon>
    </lineage>
</organism>
<reference evidence="3" key="3">
    <citation type="submission" date="2025-09" db="UniProtKB">
        <authorList>
            <consortium name="Ensembl"/>
        </authorList>
    </citation>
    <scope>IDENTIFICATION</scope>
</reference>
<evidence type="ECO:0000256" key="1">
    <source>
        <dbReference type="ARBA" id="ARBA00005968"/>
    </source>
</evidence>
<dbReference type="PANTHER" id="PTHR11590">
    <property type="entry name" value="PROTEIN-GLUTAMINE GAMMA-GLUTAMYLTRANSFERASE"/>
    <property type="match status" value="1"/>
</dbReference>
<dbReference type="SUPFAM" id="SSF81296">
    <property type="entry name" value="E set domains"/>
    <property type="match status" value="1"/>
</dbReference>
<feature type="domain" description="Transglutaminase N-terminal" evidence="2">
    <location>
        <begin position="43"/>
        <end position="101"/>
    </location>
</feature>
<evidence type="ECO:0000313" key="3">
    <source>
        <dbReference type="Ensembl" id="ENSMODP00000058021.1"/>
    </source>
</evidence>
<comment type="similarity">
    <text evidence="1">Belongs to the transglutaminase superfamily. Transglutaminase family.</text>
</comment>
<protein>
    <submittedName>
        <fullName evidence="3">Transglutaminase 6</fullName>
    </submittedName>
</protein>
<dbReference type="Gene3D" id="2.60.40.10">
    <property type="entry name" value="Immunoglobulins"/>
    <property type="match status" value="1"/>
</dbReference>